<dbReference type="Gene3D" id="3.40.50.150">
    <property type="entry name" value="Vaccinia Virus protein VP39"/>
    <property type="match status" value="1"/>
</dbReference>
<reference evidence="8" key="1">
    <citation type="submission" date="2016-11" db="EMBL/GenBank/DDBJ databases">
        <authorList>
            <person name="Varghese N."/>
            <person name="Submissions S."/>
        </authorList>
    </citation>
    <scope>NUCLEOTIDE SEQUENCE [LARGE SCALE GENOMIC DNA]</scope>
    <source>
        <strain evidence="8">DSM 19514</strain>
    </source>
</reference>
<name>A0A1M4XFA6_9ACTN</name>
<evidence type="ECO:0000313" key="8">
    <source>
        <dbReference type="Proteomes" id="UP000184295"/>
    </source>
</evidence>
<evidence type="ECO:0000256" key="3">
    <source>
        <dbReference type="ARBA" id="ARBA00022691"/>
    </source>
</evidence>
<dbReference type="SUPFAM" id="SSF53335">
    <property type="entry name" value="S-adenosyl-L-methionine-dependent methyltransferases"/>
    <property type="match status" value="1"/>
</dbReference>
<evidence type="ECO:0000313" key="7">
    <source>
        <dbReference type="EMBL" id="SHE92070.1"/>
    </source>
</evidence>
<dbReference type="PIRSF" id="PIRSF017269">
    <property type="entry name" value="GCD14"/>
    <property type="match status" value="1"/>
</dbReference>
<feature type="binding site" evidence="5">
    <location>
        <position position="96"/>
    </location>
    <ligand>
        <name>S-adenosyl-L-methionine</name>
        <dbReference type="ChEBI" id="CHEBI:59789"/>
    </ligand>
</feature>
<gene>
    <name evidence="7" type="ORF">SAMN02745225_01997</name>
</gene>
<dbReference type="CDD" id="cd02440">
    <property type="entry name" value="AdoMet_MTases"/>
    <property type="match status" value="1"/>
</dbReference>
<feature type="binding site" evidence="5">
    <location>
        <position position="101"/>
    </location>
    <ligand>
        <name>S-adenosyl-L-methionine</name>
        <dbReference type="ChEBI" id="CHEBI:59789"/>
    </ligand>
</feature>
<feature type="domain" description="tRNA (adenine(58)-N(1))-methyltransferase catalytic subunit TRM61 C-terminal" evidence="6">
    <location>
        <begin position="31"/>
        <end position="203"/>
    </location>
</feature>
<dbReference type="OrthoDB" id="9781391at2"/>
<evidence type="ECO:0000256" key="1">
    <source>
        <dbReference type="ARBA" id="ARBA00022603"/>
    </source>
</evidence>
<dbReference type="PANTHER" id="PTHR12133:SF1">
    <property type="entry name" value="TRNA (ADENINE(58)-N(1))-METHYLTRANSFERASE, MITOCHONDRIAL"/>
    <property type="match status" value="1"/>
</dbReference>
<accession>A0A1M4XFA6</accession>
<sequence>MNNHLGKINLGELIGAESGHEYASQSGKQYYVYRPTLSDYIYLMPRGAQIIYPKDIGHILMHLDLYHGATVLEAGVGSGAMSLGLLSHGAKVTGVELREDHLNLARKNVLNFFGEDILGDTYRLVRGDVGEFESEVRFDRVVLDLPEPWDVLSNVRRLLRQDGVLCIYLTNVTQIVHLNEALDLYRFHSRSYVELLERPWYFKAQVARPEHRMVAHTGFLIYARPGKEVEVGMG</sequence>
<dbReference type="PANTHER" id="PTHR12133">
    <property type="entry name" value="TRNA (ADENINE(58)-N(1))-METHYLTRANSFERASE"/>
    <property type="match status" value="1"/>
</dbReference>
<feature type="binding site" evidence="5">
    <location>
        <position position="116"/>
    </location>
    <ligand>
        <name>S-adenosyl-L-methionine</name>
        <dbReference type="ChEBI" id="CHEBI:59789"/>
    </ligand>
</feature>
<proteinExistence type="predicted"/>
<keyword evidence="1 7" id="KW-0489">Methyltransferase</keyword>
<evidence type="ECO:0000256" key="4">
    <source>
        <dbReference type="ARBA" id="ARBA00022694"/>
    </source>
</evidence>
<dbReference type="GO" id="GO:0030488">
    <property type="term" value="P:tRNA methylation"/>
    <property type="evidence" value="ECO:0007669"/>
    <property type="project" value="InterPro"/>
</dbReference>
<dbReference type="GO" id="GO:0031515">
    <property type="term" value="C:tRNA (m1A) methyltransferase complex"/>
    <property type="evidence" value="ECO:0007669"/>
    <property type="project" value="InterPro"/>
</dbReference>
<keyword evidence="8" id="KW-1185">Reference proteome</keyword>
<organism evidence="7 8">
    <name type="scientific">Ferrithrix thermotolerans DSM 19514</name>
    <dbReference type="NCBI Taxonomy" id="1121881"/>
    <lineage>
        <taxon>Bacteria</taxon>
        <taxon>Bacillati</taxon>
        <taxon>Actinomycetota</taxon>
        <taxon>Acidimicrobiia</taxon>
        <taxon>Acidimicrobiales</taxon>
        <taxon>Acidimicrobiaceae</taxon>
        <taxon>Ferrithrix</taxon>
    </lineage>
</organism>
<feature type="binding site" evidence="5">
    <location>
        <position position="144"/>
    </location>
    <ligand>
        <name>S-adenosyl-L-methionine</name>
        <dbReference type="ChEBI" id="CHEBI:59789"/>
    </ligand>
</feature>
<keyword evidence="3 5" id="KW-0949">S-adenosyl-L-methionine</keyword>
<keyword evidence="2 7" id="KW-0808">Transferase</keyword>
<evidence type="ECO:0000256" key="5">
    <source>
        <dbReference type="PIRSR" id="PIRSR017269-1"/>
    </source>
</evidence>
<dbReference type="InterPro" id="IPR014816">
    <property type="entry name" value="tRNA_MeTrfase_Gcd14"/>
</dbReference>
<dbReference type="InterPro" id="IPR049470">
    <property type="entry name" value="TRM61_C"/>
</dbReference>
<protein>
    <submittedName>
        <fullName evidence="7">tRNA (Adenine57-N1/adenine58-N1)-methyltransferase</fullName>
    </submittedName>
</protein>
<dbReference type="EMBL" id="FQUL01000038">
    <property type="protein sequence ID" value="SHE92070.1"/>
    <property type="molecule type" value="Genomic_DNA"/>
</dbReference>
<dbReference type="PROSITE" id="PS51620">
    <property type="entry name" value="SAM_TRM61"/>
    <property type="match status" value="1"/>
</dbReference>
<dbReference type="Proteomes" id="UP000184295">
    <property type="component" value="Unassembled WGS sequence"/>
</dbReference>
<evidence type="ECO:0000256" key="2">
    <source>
        <dbReference type="ARBA" id="ARBA00022679"/>
    </source>
</evidence>
<evidence type="ECO:0000259" key="6">
    <source>
        <dbReference type="Pfam" id="PF08704"/>
    </source>
</evidence>
<dbReference type="InterPro" id="IPR029063">
    <property type="entry name" value="SAM-dependent_MTases_sf"/>
</dbReference>
<dbReference type="AlphaFoldDB" id="A0A1M4XFA6"/>
<dbReference type="Pfam" id="PF08704">
    <property type="entry name" value="GCD14"/>
    <property type="match status" value="1"/>
</dbReference>
<dbReference type="STRING" id="1121881.SAMN02745225_01997"/>
<dbReference type="GO" id="GO:0160107">
    <property type="term" value="F:tRNA (adenine(58)-N1)-methyltransferase activity"/>
    <property type="evidence" value="ECO:0007669"/>
    <property type="project" value="InterPro"/>
</dbReference>
<keyword evidence="4" id="KW-0819">tRNA processing</keyword>